<dbReference type="GO" id="GO:0046580">
    <property type="term" value="P:negative regulation of Ras protein signal transduction"/>
    <property type="evidence" value="ECO:0007669"/>
    <property type="project" value="TreeGrafter"/>
</dbReference>
<dbReference type="PROSITE" id="PS50018">
    <property type="entry name" value="RAS_GTPASE_ACTIV_2"/>
    <property type="match status" value="1"/>
</dbReference>
<dbReference type="SUPFAM" id="SSF48350">
    <property type="entry name" value="GTPase activation domain, GAP"/>
    <property type="match status" value="1"/>
</dbReference>
<dbReference type="Proteomes" id="UP001139887">
    <property type="component" value="Unassembled WGS sequence"/>
</dbReference>
<evidence type="ECO:0000313" key="3">
    <source>
        <dbReference type="EMBL" id="KAJ2846499.1"/>
    </source>
</evidence>
<evidence type="ECO:0000256" key="1">
    <source>
        <dbReference type="SAM" id="MobiDB-lite"/>
    </source>
</evidence>
<dbReference type="Pfam" id="PF00616">
    <property type="entry name" value="RasGAP"/>
    <property type="match status" value="1"/>
</dbReference>
<dbReference type="GO" id="GO:0005096">
    <property type="term" value="F:GTPase activator activity"/>
    <property type="evidence" value="ECO:0007669"/>
    <property type="project" value="TreeGrafter"/>
</dbReference>
<keyword evidence="4" id="KW-1185">Reference proteome</keyword>
<feature type="region of interest" description="Disordered" evidence="1">
    <location>
        <begin position="462"/>
        <end position="481"/>
    </location>
</feature>
<feature type="compositionally biased region" description="Polar residues" evidence="1">
    <location>
        <begin position="291"/>
        <end position="309"/>
    </location>
</feature>
<dbReference type="Gene3D" id="1.10.506.10">
    <property type="entry name" value="GTPase Activation - p120gap, domain 1"/>
    <property type="match status" value="1"/>
</dbReference>
<accession>A0A9W8I8J4</accession>
<dbReference type="PANTHER" id="PTHR14149">
    <property type="entry name" value="RAS GTPASE-ACTIVATING PROTEIN WITH IQ MOTIF"/>
    <property type="match status" value="1"/>
</dbReference>
<dbReference type="PANTHER" id="PTHR14149:SF17">
    <property type="entry name" value="GTPASE-ACTIVATING PROTEIN"/>
    <property type="match status" value="1"/>
</dbReference>
<feature type="compositionally biased region" description="Basic residues" evidence="1">
    <location>
        <begin position="472"/>
        <end position="481"/>
    </location>
</feature>
<evidence type="ECO:0000313" key="4">
    <source>
        <dbReference type="Proteomes" id="UP001139887"/>
    </source>
</evidence>
<organism evidence="3 4">
    <name type="scientific">Coemansia brasiliensis</name>
    <dbReference type="NCBI Taxonomy" id="2650707"/>
    <lineage>
        <taxon>Eukaryota</taxon>
        <taxon>Fungi</taxon>
        <taxon>Fungi incertae sedis</taxon>
        <taxon>Zoopagomycota</taxon>
        <taxon>Kickxellomycotina</taxon>
        <taxon>Kickxellomycetes</taxon>
        <taxon>Kickxellales</taxon>
        <taxon>Kickxellaceae</taxon>
        <taxon>Coemansia</taxon>
    </lineage>
</organism>
<name>A0A9W8I8J4_9FUNG</name>
<evidence type="ECO:0000259" key="2">
    <source>
        <dbReference type="PROSITE" id="PS50018"/>
    </source>
</evidence>
<dbReference type="EMBL" id="JANBUW010000523">
    <property type="protein sequence ID" value="KAJ2846499.1"/>
    <property type="molecule type" value="Genomic_DNA"/>
</dbReference>
<reference evidence="3" key="1">
    <citation type="submission" date="2022-07" db="EMBL/GenBank/DDBJ databases">
        <title>Phylogenomic reconstructions and comparative analyses of Kickxellomycotina fungi.</title>
        <authorList>
            <person name="Reynolds N.K."/>
            <person name="Stajich J.E."/>
            <person name="Barry K."/>
            <person name="Grigoriev I.V."/>
            <person name="Crous P."/>
            <person name="Smith M.E."/>
        </authorList>
    </citation>
    <scope>NUCLEOTIDE SEQUENCE</scope>
    <source>
        <strain evidence="3">NRRL 1566</strain>
    </source>
</reference>
<gene>
    <name evidence="3" type="primary">gap1_2</name>
    <name evidence="3" type="ORF">IWW36_004323</name>
</gene>
<feature type="region of interest" description="Disordered" evidence="1">
    <location>
        <begin position="338"/>
        <end position="380"/>
    </location>
</feature>
<dbReference type="AlphaFoldDB" id="A0A9W8I8J4"/>
<feature type="compositionally biased region" description="Polar residues" evidence="1">
    <location>
        <begin position="345"/>
        <end position="361"/>
    </location>
</feature>
<feature type="region of interest" description="Disordered" evidence="1">
    <location>
        <begin position="255"/>
        <end position="313"/>
    </location>
</feature>
<dbReference type="InterPro" id="IPR001936">
    <property type="entry name" value="RasGAP_dom"/>
</dbReference>
<protein>
    <submittedName>
        <fullName evidence="3">RasGAP protein</fullName>
    </submittedName>
</protein>
<feature type="domain" description="Ras-GAP" evidence="2">
    <location>
        <begin position="1"/>
        <end position="196"/>
    </location>
</feature>
<comment type="caution">
    <text evidence="3">The sequence shown here is derived from an EMBL/GenBank/DDBJ whole genome shotgun (WGS) entry which is preliminary data.</text>
</comment>
<dbReference type="GO" id="GO:0005938">
    <property type="term" value="C:cell cortex"/>
    <property type="evidence" value="ECO:0007669"/>
    <property type="project" value="TreeGrafter"/>
</dbReference>
<dbReference type="InterPro" id="IPR008936">
    <property type="entry name" value="Rho_GTPase_activation_prot"/>
</dbReference>
<proteinExistence type="predicted"/>
<sequence length="481" mass="53075">MEVDRTESIDTLMRNDAPSLYVLSTYMRSKACLDYLQIAVRPTIEVIMQLGNVSLDPDLASAYQDWARTQRTLRLPTVVSAVEAASYTEVQNLSRRRHRHLVHVATHCLFDIISSRHHMPAGLVAICTSTLQATRRKFPDIDATKGYSLVGGMFFLRFINAALTTPNQYGLMDQPPIGTEKSNLKLVARLMQRLSNNSAKLPEEWPLDARKFMKANVEKFHAFVKTLTSGTAGTAEDTAALASRRVQSAGTLAMSMDTGNSNALEADKKHSPSQETAMRGAKSMDSKGTPGANNVQEIPTYRTKSTSWAKEQRSARLQRIMGFSRPCAAECRAQQARPQAAEKPASSSKHLCNEQTQTQHPASFERESSSTSTDSSLGNCSVRSMFNMGQMLVDGNDESGRRPSRSGAFGDVILPLNDLYLLQKYLLLYENAWLLDEEDAKVNCGKGDKSAVPMKNCLKKLGPAPAPVKSSNNHKTRIPLE</sequence>
<dbReference type="OrthoDB" id="775356at2759"/>